<evidence type="ECO:0000313" key="3">
    <source>
        <dbReference type="Proteomes" id="UP000198403"/>
    </source>
</evidence>
<dbReference type="EMBL" id="FZNO01000026">
    <property type="protein sequence ID" value="SNR79652.1"/>
    <property type="molecule type" value="Genomic_DNA"/>
</dbReference>
<keyword evidence="3" id="KW-1185">Reference proteome</keyword>
<dbReference type="RefSeq" id="WP_089338246.1">
    <property type="nucleotide sequence ID" value="NZ_FZNO01000026.1"/>
</dbReference>
<protein>
    <submittedName>
        <fullName evidence="2">Uncharacterized protein</fullName>
    </submittedName>
</protein>
<accession>A0A238Z941</accession>
<evidence type="ECO:0000256" key="1">
    <source>
        <dbReference type="SAM" id="MobiDB-lite"/>
    </source>
</evidence>
<proteinExistence type="predicted"/>
<evidence type="ECO:0000313" key="2">
    <source>
        <dbReference type="EMBL" id="SNR79652.1"/>
    </source>
</evidence>
<reference evidence="2 3" key="1">
    <citation type="submission" date="2017-06" db="EMBL/GenBank/DDBJ databases">
        <authorList>
            <person name="Kim H.J."/>
            <person name="Triplett B.A."/>
        </authorList>
    </citation>
    <scope>NUCLEOTIDE SEQUENCE [LARGE SCALE GENOMIC DNA]</scope>
    <source>
        <strain evidence="2 3">DSM 44272</strain>
    </source>
</reference>
<name>A0A238Z941_9ACTN</name>
<dbReference type="Proteomes" id="UP000198403">
    <property type="component" value="Unassembled WGS sequence"/>
</dbReference>
<organism evidence="2 3">
    <name type="scientific">Blastococcus mobilis</name>
    <dbReference type="NCBI Taxonomy" id="1938746"/>
    <lineage>
        <taxon>Bacteria</taxon>
        <taxon>Bacillati</taxon>
        <taxon>Actinomycetota</taxon>
        <taxon>Actinomycetes</taxon>
        <taxon>Geodermatophilales</taxon>
        <taxon>Geodermatophilaceae</taxon>
        <taxon>Blastococcus</taxon>
    </lineage>
</organism>
<dbReference type="AlphaFoldDB" id="A0A238Z941"/>
<feature type="region of interest" description="Disordered" evidence="1">
    <location>
        <begin position="160"/>
        <end position="192"/>
    </location>
</feature>
<dbReference type="OrthoDB" id="4139717at2"/>
<sequence length="192" mass="21427">MTAIPLALPFPRPPRWVRHALEMLRQAELSGLEPSAYGLLDRPWDPATCSPQVRRELWSWLDDVAGWLNHTYAWQTANVIPACWPAHPALVRELAVLTCLRAAAADATVPHPMEEWHRYALPGFYARMNERQGLGCPPGRHVDWPARSWDADYRTPSAAAERRRRFDADAGDQPSAGAPGPVIPDDDEGAIP</sequence>
<gene>
    <name evidence="2" type="ORF">SAMN06272737_12623</name>
</gene>